<dbReference type="AlphaFoldDB" id="A0A2K9PNN1"/>
<name>A0A2K9PNN1_9FLAO</name>
<evidence type="ECO:0000313" key="2">
    <source>
        <dbReference type="Proteomes" id="UP000235826"/>
    </source>
</evidence>
<dbReference type="Gene3D" id="3.40.30.10">
    <property type="entry name" value="Glutaredoxin"/>
    <property type="match status" value="1"/>
</dbReference>
<reference evidence="1 2" key="1">
    <citation type="submission" date="2018-01" db="EMBL/GenBank/DDBJ databases">
        <title>Complete genome sequence of Flavivirga eckloniae ECD14 isolated from seaweed Ecklonia cava.</title>
        <authorList>
            <person name="Lee J.H."/>
            <person name="Baik K.S."/>
            <person name="Seong C.N."/>
        </authorList>
    </citation>
    <scope>NUCLEOTIDE SEQUENCE [LARGE SCALE GENOMIC DNA]</scope>
    <source>
        <strain evidence="1 2">ECD14</strain>
    </source>
</reference>
<proteinExistence type="predicted"/>
<dbReference type="Proteomes" id="UP000235826">
    <property type="component" value="Chromosome"/>
</dbReference>
<evidence type="ECO:0000313" key="1">
    <source>
        <dbReference type="EMBL" id="AUP78669.1"/>
    </source>
</evidence>
<keyword evidence="2" id="KW-1185">Reference proteome</keyword>
<sequence length="179" mass="21116">MSLKKNIYYILIVLLFINLSCVKNKEINSEVNNWVGKQLTLPKDSLIRNYIKKKTNPLKKKIKILTVINGDCSICYDELKAWKSYIKETDTSQVGFVFIIYTFNKLMEFNDMNNSTLKFQYPYFQDDGEKIVKENNFPDNRLLKTFLLDSENKVILIGNPTIHKSINDLYKKEIKKRIK</sequence>
<dbReference type="KEGG" id="fek:C1H87_08090"/>
<dbReference type="EMBL" id="CP025791">
    <property type="protein sequence ID" value="AUP78669.1"/>
    <property type="molecule type" value="Genomic_DNA"/>
</dbReference>
<organism evidence="1 2">
    <name type="scientific">Flavivirga eckloniae</name>
    <dbReference type="NCBI Taxonomy" id="1803846"/>
    <lineage>
        <taxon>Bacteria</taxon>
        <taxon>Pseudomonadati</taxon>
        <taxon>Bacteroidota</taxon>
        <taxon>Flavobacteriia</taxon>
        <taxon>Flavobacteriales</taxon>
        <taxon>Flavobacteriaceae</taxon>
        <taxon>Flavivirga</taxon>
    </lineage>
</organism>
<gene>
    <name evidence="1" type="ORF">C1H87_08090</name>
</gene>
<dbReference type="OrthoDB" id="1449040at2"/>
<accession>A0A2K9PNN1</accession>
<protein>
    <submittedName>
        <fullName evidence="1">Uncharacterized protein</fullName>
    </submittedName>
</protein>
<dbReference type="RefSeq" id="WP_102755324.1">
    <property type="nucleotide sequence ID" value="NZ_CP025791.1"/>
</dbReference>